<feature type="compositionally biased region" description="Polar residues" evidence="4">
    <location>
        <begin position="71"/>
        <end position="83"/>
    </location>
</feature>
<dbReference type="SMART" id="SM00430">
    <property type="entry name" value="HOLI"/>
    <property type="match status" value="1"/>
</dbReference>
<dbReference type="STRING" id="2018661.A0A2A2J694"/>
<protein>
    <recommendedName>
        <fullName evidence="5">NR LBD domain-containing protein</fullName>
    </recommendedName>
</protein>
<evidence type="ECO:0000256" key="1">
    <source>
        <dbReference type="ARBA" id="ARBA00023015"/>
    </source>
</evidence>
<organism evidence="6 7">
    <name type="scientific">Diploscapter pachys</name>
    <dbReference type="NCBI Taxonomy" id="2018661"/>
    <lineage>
        <taxon>Eukaryota</taxon>
        <taxon>Metazoa</taxon>
        <taxon>Ecdysozoa</taxon>
        <taxon>Nematoda</taxon>
        <taxon>Chromadorea</taxon>
        <taxon>Rhabditida</taxon>
        <taxon>Rhabditina</taxon>
        <taxon>Rhabditomorpha</taxon>
        <taxon>Rhabditoidea</taxon>
        <taxon>Rhabditidae</taxon>
        <taxon>Diploscapter</taxon>
    </lineage>
</organism>
<dbReference type="PROSITE" id="PS51843">
    <property type="entry name" value="NR_LBD"/>
    <property type="match status" value="1"/>
</dbReference>
<name>A0A2A2J694_9BILA</name>
<comment type="caution">
    <text evidence="6">The sequence shown here is derived from an EMBL/GenBank/DDBJ whole genome shotgun (WGS) entry which is preliminary data.</text>
</comment>
<feature type="region of interest" description="Disordered" evidence="4">
    <location>
        <begin position="26"/>
        <end position="51"/>
    </location>
</feature>
<dbReference type="EMBL" id="LIAE01010643">
    <property type="protein sequence ID" value="PAV57338.1"/>
    <property type="molecule type" value="Genomic_DNA"/>
</dbReference>
<gene>
    <name evidence="6" type="ORF">WR25_13735</name>
</gene>
<sequence>MESETMTMRGIKEEEEDYMDYEDEEDAIGMNPDQVQHERDRNMKDRGNNSCGKLTQLRQIKKVHKATLQIATQTDESLNSSPLPLTRYEQPDSAKGSPDSNDLPTPRDFLTIPQMLLDLDNLLMDNTSSTSSDLYLNSGFKAQVVFRRPLLLCSRTPITFKTDHLINIDEWLTEWKRHFILYSDWCHALEDFRLFSDSDQANLAQRRLHHLGWLFFGYQSYKAGVDGFAFTAGGYHPVEGGDEKITEIFKTAMPYYRSQLLSGFKRVQITDYEYVMLKVLTLFAEDTGISCEGKRLLKKTRDKYIVAFFQFLKYARVRYSTIHSLFNFVILVQRQYRRCNGDAQPVSASPQHYHGRNSLDERRRAVYGPVQLHREHGRHHQEHSHPKHVQIALSHEHMKRGPSNRSW</sequence>
<feature type="region of interest" description="Disordered" evidence="4">
    <location>
        <begin position="374"/>
        <end position="407"/>
    </location>
</feature>
<feature type="compositionally biased region" description="Basic residues" evidence="4">
    <location>
        <begin position="375"/>
        <end position="388"/>
    </location>
</feature>
<evidence type="ECO:0000256" key="2">
    <source>
        <dbReference type="ARBA" id="ARBA00023163"/>
    </source>
</evidence>
<dbReference type="InterPro" id="IPR000536">
    <property type="entry name" value="Nucl_hrmn_rcpt_lig-bd"/>
</dbReference>
<evidence type="ECO:0000256" key="4">
    <source>
        <dbReference type="SAM" id="MobiDB-lite"/>
    </source>
</evidence>
<feature type="compositionally biased region" description="Basic residues" evidence="4">
    <location>
        <begin position="397"/>
        <end position="407"/>
    </location>
</feature>
<evidence type="ECO:0000256" key="3">
    <source>
        <dbReference type="ARBA" id="ARBA00023170"/>
    </source>
</evidence>
<evidence type="ECO:0000313" key="7">
    <source>
        <dbReference type="Proteomes" id="UP000218231"/>
    </source>
</evidence>
<evidence type="ECO:0000259" key="5">
    <source>
        <dbReference type="PROSITE" id="PS51843"/>
    </source>
</evidence>
<dbReference type="SUPFAM" id="SSF48508">
    <property type="entry name" value="Nuclear receptor ligand-binding domain"/>
    <property type="match status" value="1"/>
</dbReference>
<dbReference type="InterPro" id="IPR052499">
    <property type="entry name" value="C.elegans_NHRs"/>
</dbReference>
<dbReference type="PANTHER" id="PTHR47630:SF1">
    <property type="entry name" value="NUCLEAR HORMONE RECEPTOR FAMILY MEMBER NHR-4"/>
    <property type="match status" value="1"/>
</dbReference>
<dbReference type="InterPro" id="IPR035500">
    <property type="entry name" value="NHR-like_dom_sf"/>
</dbReference>
<feature type="domain" description="NR LBD" evidence="5">
    <location>
        <begin position="131"/>
        <end position="376"/>
    </location>
</feature>
<dbReference type="Gene3D" id="1.10.565.10">
    <property type="entry name" value="Retinoid X Receptor"/>
    <property type="match status" value="1"/>
</dbReference>
<reference evidence="6 7" key="1">
    <citation type="journal article" date="2017" name="Curr. Biol.">
        <title>Genome architecture and evolution of a unichromosomal asexual nematode.</title>
        <authorList>
            <person name="Fradin H."/>
            <person name="Zegar C."/>
            <person name="Gutwein M."/>
            <person name="Lucas J."/>
            <person name="Kovtun M."/>
            <person name="Corcoran D."/>
            <person name="Baugh L.R."/>
            <person name="Kiontke K."/>
            <person name="Gunsalus K."/>
            <person name="Fitch D.H."/>
            <person name="Piano F."/>
        </authorList>
    </citation>
    <scope>NUCLEOTIDE SEQUENCE [LARGE SCALE GENOMIC DNA]</scope>
    <source>
        <strain evidence="6">PF1309</strain>
    </source>
</reference>
<dbReference type="PANTHER" id="PTHR47630">
    <property type="entry name" value="NUCLEAR HORMONE RECEPTOR FAMILY-RELATED-RELATED"/>
    <property type="match status" value="1"/>
</dbReference>
<feature type="region of interest" description="Disordered" evidence="4">
    <location>
        <begin position="71"/>
        <end position="105"/>
    </location>
</feature>
<keyword evidence="1" id="KW-0805">Transcription regulation</keyword>
<proteinExistence type="predicted"/>
<feature type="compositionally biased region" description="Basic and acidic residues" evidence="4">
    <location>
        <begin position="35"/>
        <end position="47"/>
    </location>
</feature>
<dbReference type="AlphaFoldDB" id="A0A2A2J694"/>
<dbReference type="Proteomes" id="UP000218231">
    <property type="component" value="Unassembled WGS sequence"/>
</dbReference>
<accession>A0A2A2J694</accession>
<keyword evidence="2" id="KW-0804">Transcription</keyword>
<dbReference type="Pfam" id="PF00104">
    <property type="entry name" value="Hormone_recep"/>
    <property type="match status" value="1"/>
</dbReference>
<evidence type="ECO:0000313" key="6">
    <source>
        <dbReference type="EMBL" id="PAV57338.1"/>
    </source>
</evidence>
<dbReference type="OrthoDB" id="5837785at2759"/>
<keyword evidence="3" id="KW-0675">Receptor</keyword>
<keyword evidence="7" id="KW-1185">Reference proteome</keyword>